<feature type="region of interest" description="Disordered" evidence="1">
    <location>
        <begin position="658"/>
        <end position="697"/>
    </location>
</feature>
<name>A0A6C0INK0_9ZZZZ</name>
<reference evidence="2" key="1">
    <citation type="journal article" date="2020" name="Nature">
        <title>Giant virus diversity and host interactions through global metagenomics.</title>
        <authorList>
            <person name="Schulz F."/>
            <person name="Roux S."/>
            <person name="Paez-Espino D."/>
            <person name="Jungbluth S."/>
            <person name="Walsh D.A."/>
            <person name="Denef V.J."/>
            <person name="McMahon K.D."/>
            <person name="Konstantinidis K.T."/>
            <person name="Eloe-Fadrosh E.A."/>
            <person name="Kyrpides N.C."/>
            <person name="Woyke T."/>
        </authorList>
    </citation>
    <scope>NUCLEOTIDE SEQUENCE</scope>
    <source>
        <strain evidence="2">GVMAG-M-3300024258-14</strain>
    </source>
</reference>
<dbReference type="Gene3D" id="3.40.50.300">
    <property type="entry name" value="P-loop containing nucleotide triphosphate hydrolases"/>
    <property type="match status" value="2"/>
</dbReference>
<accession>A0A6C0INK0</accession>
<dbReference type="SUPFAM" id="SSF52540">
    <property type="entry name" value="P-loop containing nucleoside triphosphate hydrolases"/>
    <property type="match status" value="1"/>
</dbReference>
<evidence type="ECO:0000313" key="2">
    <source>
        <dbReference type="EMBL" id="QHT94016.1"/>
    </source>
</evidence>
<dbReference type="AlphaFoldDB" id="A0A6C0INK0"/>
<dbReference type="InterPro" id="IPR027417">
    <property type="entry name" value="P-loop_NTPase"/>
</dbReference>
<feature type="compositionally biased region" description="Basic and acidic residues" evidence="1">
    <location>
        <begin position="658"/>
        <end position="678"/>
    </location>
</feature>
<feature type="compositionally biased region" description="Basic and acidic residues" evidence="1">
    <location>
        <begin position="685"/>
        <end position="697"/>
    </location>
</feature>
<organism evidence="2">
    <name type="scientific">viral metagenome</name>
    <dbReference type="NCBI Taxonomy" id="1070528"/>
    <lineage>
        <taxon>unclassified sequences</taxon>
        <taxon>metagenomes</taxon>
        <taxon>organismal metagenomes</taxon>
    </lineage>
</organism>
<evidence type="ECO:0000256" key="1">
    <source>
        <dbReference type="SAM" id="MobiDB-lite"/>
    </source>
</evidence>
<proteinExistence type="predicted"/>
<feature type="region of interest" description="Disordered" evidence="1">
    <location>
        <begin position="876"/>
        <end position="895"/>
    </location>
</feature>
<protein>
    <submittedName>
        <fullName evidence="2">Uncharacterized protein</fullName>
    </submittedName>
</protein>
<sequence>MDLNQRKLKKSEWNSIEVPVSDEELSVLNMIKSGYHNVNIKVNKGNSIFTFLKINYNENSFIKIEEFLFNKYLKSTVDTIESKIIKIQKANDFENKYKKISLSGITRLNSADKIRLENCSTIEENKAFEFILLKYVEKVLYYCHSKNAKELAYNYYTLLKLSKASIAYLNKYVVQICHYVIESIEMFVKKESIIENAVNIIETNKNLLKYSDMKLYDHQKKIFSVCKQVEPKLVLYIAPTGTGKTLTPIGLSEDSRIIFVCAARHVGLALARSAISIGKKVAFAFGCASADDIRLHYFAAKEFTKNRKSGGIGKVDNSIGDKVEIMICDIKSYLPAMYYMLAFNHKSDIIMYWDEPTITMDYEEHEFHQIIKNNWKENKIPNVVLSSATLPQMNEISDVIEDYKGKQFIIDDDDNDDDNDDEEEHYIEPLIENIVSHDCKKSIPIVNSSGYVVLPHYLDEDYDKIKKIASHCESHKTLMRYFDLDEVVKFITFINENNYIQPKFKINRQFDSIQDIDMISIKEYYIKLLKNVMSGTWGAICIHMKSNRKRKLVENDSVDTKGNRVFKKMNSVDTSRQIPTHSVTTSTSNVGIYVSTKDAFSLTDGPTIYICENVRKIATFCVQQANIPSAMMTNIMNKIEYNNKINEKIKEVEDNLEFKQEQMDKTNDSKSKGIDSKSKSKNKKVNREMNNDEGKSDIAKLTNELNSLRSMIKSAVLNDMFIPNSTNHIEKWAREMNTERSFTANIEEHIVGDIMSINGIEDSWKVLLMMGIGVFVSHPSIAYTEIMKTLADEQKLFMIIASSDYIYGTNYQFCHAYLGKDLNLTQEKIIQAMGRVGRNNIQQTYTLRFRDNSQILKLFTDDTEKPEVVNMNKLLISTEEPEPEPASQHDNNLDI</sequence>
<dbReference type="EMBL" id="MN740213">
    <property type="protein sequence ID" value="QHT94016.1"/>
    <property type="molecule type" value="Genomic_DNA"/>
</dbReference>